<dbReference type="InterPro" id="IPR013655">
    <property type="entry name" value="PAS_fold_3"/>
</dbReference>
<evidence type="ECO:0000259" key="6">
    <source>
        <dbReference type="PROSITE" id="PS50109"/>
    </source>
</evidence>
<accession>A0ABU5QA44</accession>
<evidence type="ECO:0000259" key="7">
    <source>
        <dbReference type="PROSITE" id="PS50112"/>
    </source>
</evidence>
<organism evidence="9 10">
    <name type="scientific">Arcicella rigui</name>
    <dbReference type="NCBI Taxonomy" id="797020"/>
    <lineage>
        <taxon>Bacteria</taxon>
        <taxon>Pseudomonadati</taxon>
        <taxon>Bacteroidota</taxon>
        <taxon>Cytophagia</taxon>
        <taxon>Cytophagales</taxon>
        <taxon>Flectobacillaceae</taxon>
        <taxon>Arcicella</taxon>
    </lineage>
</organism>
<comment type="catalytic activity">
    <reaction evidence="1">
        <text>ATP + protein L-histidine = ADP + protein N-phospho-L-histidine.</text>
        <dbReference type="EC" id="2.7.13.3"/>
    </reaction>
</comment>
<dbReference type="PROSITE" id="PS50112">
    <property type="entry name" value="PAS"/>
    <property type="match status" value="2"/>
</dbReference>
<dbReference type="InterPro" id="IPR013767">
    <property type="entry name" value="PAS_fold"/>
</dbReference>
<dbReference type="PROSITE" id="PS50113">
    <property type="entry name" value="PAC"/>
    <property type="match status" value="2"/>
</dbReference>
<dbReference type="InterPro" id="IPR003594">
    <property type="entry name" value="HATPase_dom"/>
</dbReference>
<dbReference type="PANTHER" id="PTHR43304">
    <property type="entry name" value="PHYTOCHROME-LIKE PROTEIN CPH1"/>
    <property type="match status" value="1"/>
</dbReference>
<dbReference type="GO" id="GO:0016301">
    <property type="term" value="F:kinase activity"/>
    <property type="evidence" value="ECO:0007669"/>
    <property type="project" value="UniProtKB-KW"/>
</dbReference>
<dbReference type="InterPro" id="IPR000700">
    <property type="entry name" value="PAS-assoc_C"/>
</dbReference>
<dbReference type="InterPro" id="IPR003661">
    <property type="entry name" value="HisK_dim/P_dom"/>
</dbReference>
<evidence type="ECO:0000256" key="3">
    <source>
        <dbReference type="ARBA" id="ARBA00022553"/>
    </source>
</evidence>
<gene>
    <name evidence="9" type="ORF">VB248_11180</name>
</gene>
<dbReference type="InterPro" id="IPR005467">
    <property type="entry name" value="His_kinase_dom"/>
</dbReference>
<protein>
    <recommendedName>
        <fullName evidence="2">histidine kinase</fullName>
        <ecNumber evidence="2">2.7.13.3</ecNumber>
    </recommendedName>
</protein>
<dbReference type="SMART" id="SM00086">
    <property type="entry name" value="PAC"/>
    <property type="match status" value="2"/>
</dbReference>
<dbReference type="PROSITE" id="PS50109">
    <property type="entry name" value="HIS_KIN"/>
    <property type="match status" value="1"/>
</dbReference>
<evidence type="ECO:0000256" key="2">
    <source>
        <dbReference type="ARBA" id="ARBA00012438"/>
    </source>
</evidence>
<dbReference type="Pfam" id="PF00512">
    <property type="entry name" value="HisKA"/>
    <property type="match status" value="1"/>
</dbReference>
<dbReference type="Pfam" id="PF00989">
    <property type="entry name" value="PAS"/>
    <property type="match status" value="1"/>
</dbReference>
<dbReference type="CDD" id="cd00082">
    <property type="entry name" value="HisKA"/>
    <property type="match status" value="1"/>
</dbReference>
<dbReference type="Gene3D" id="3.30.565.10">
    <property type="entry name" value="Histidine kinase-like ATPase, C-terminal domain"/>
    <property type="match status" value="1"/>
</dbReference>
<evidence type="ECO:0000259" key="8">
    <source>
        <dbReference type="PROSITE" id="PS50113"/>
    </source>
</evidence>
<dbReference type="SMART" id="SM00091">
    <property type="entry name" value="PAS"/>
    <property type="match status" value="2"/>
</dbReference>
<dbReference type="Gene3D" id="1.10.287.130">
    <property type="match status" value="1"/>
</dbReference>
<dbReference type="SUPFAM" id="SSF47384">
    <property type="entry name" value="Homodimeric domain of signal transducing histidine kinase"/>
    <property type="match status" value="1"/>
</dbReference>
<dbReference type="SUPFAM" id="SSF55785">
    <property type="entry name" value="PYP-like sensor domain (PAS domain)"/>
    <property type="match status" value="2"/>
</dbReference>
<dbReference type="EMBL" id="JAYFUM010000011">
    <property type="protein sequence ID" value="MEA5139705.1"/>
    <property type="molecule type" value="Genomic_DNA"/>
</dbReference>
<feature type="domain" description="PAS" evidence="7">
    <location>
        <begin position="126"/>
        <end position="196"/>
    </location>
</feature>
<feature type="domain" description="Histidine kinase" evidence="6">
    <location>
        <begin position="384"/>
        <end position="598"/>
    </location>
</feature>
<sequence length="598" mass="69327">MRTNTINYLSEILLNSLEGNVCILDREYRFLYFNNAFAKNYLNAWGEEPKLHEVDKIKDASNLLFDRLKIGYDKAFKGIPYEIKENAFHIKFTPIPTVNNLVCEVLVQFKNYSNALFTMFDTHFYTEQKYQEVINNISDIVFQTDQDWNWTFLNESWRRVLGYSLEESLGKPYYDFMHPEDADKKDQLFETLILQKKTSSKHVARFISKSGEIKWIKATVSFIYDDKGYVVGATGTLQDITKQKENAHIYELLSNNVKDLVCIHDLNGYLLYLSPSIKQITGYEPIDLIGKKMSDFYHPEDLRKTTEDEDETPISTTYRFQKKNGEYIWLETNSKVFFDDYDLTYRIITSTREISDRKKTEEILMNSLNKERELNDLKSLFVNVASHEFRTPLATIRSSTEIIQMIDKDKNPNILKHVNIISSQIDRITNLMNEILIVGKIESKKLTANKEKINIMELVKNSVESQNALQKDGRRIQFNVFGLPQSVNVDPLHLTLIVDNLASNALKYSKGRPNPVVVLNFNENHFEIKIQDFGIGIPLEGRNKIFNTFYRANNVGRIEGTGLGLVIAKNLVELNGGKLKFESEENIGSTFIIYFSYL</sequence>
<dbReference type="Gene3D" id="3.30.450.20">
    <property type="entry name" value="PAS domain"/>
    <property type="match status" value="2"/>
</dbReference>
<dbReference type="CDD" id="cd00075">
    <property type="entry name" value="HATPase"/>
    <property type="match status" value="1"/>
</dbReference>
<dbReference type="EC" id="2.7.13.3" evidence="2"/>
<reference evidence="9 10" key="1">
    <citation type="submission" date="2023-12" db="EMBL/GenBank/DDBJ databases">
        <title>Novel species of the genus Arcicella isolated from rivers.</title>
        <authorList>
            <person name="Lu H."/>
        </authorList>
    </citation>
    <scope>NUCLEOTIDE SEQUENCE [LARGE SCALE GENOMIC DNA]</scope>
    <source>
        <strain evidence="9 10">KCTC 23307</strain>
    </source>
</reference>
<proteinExistence type="predicted"/>
<dbReference type="InterPro" id="IPR036097">
    <property type="entry name" value="HisK_dim/P_sf"/>
</dbReference>
<keyword evidence="10" id="KW-1185">Reference proteome</keyword>
<dbReference type="PRINTS" id="PR00344">
    <property type="entry name" value="BCTRLSENSOR"/>
</dbReference>
<dbReference type="Pfam" id="PF02518">
    <property type="entry name" value="HATPase_c"/>
    <property type="match status" value="1"/>
</dbReference>
<evidence type="ECO:0000256" key="5">
    <source>
        <dbReference type="ARBA" id="ARBA00022777"/>
    </source>
</evidence>
<dbReference type="InterPro" id="IPR000014">
    <property type="entry name" value="PAS"/>
</dbReference>
<dbReference type="InterPro" id="IPR035965">
    <property type="entry name" value="PAS-like_dom_sf"/>
</dbReference>
<dbReference type="RefSeq" id="WP_323296863.1">
    <property type="nucleotide sequence ID" value="NZ_JAYFUM010000011.1"/>
</dbReference>
<dbReference type="SMART" id="SM00387">
    <property type="entry name" value="HATPase_c"/>
    <property type="match status" value="1"/>
</dbReference>
<comment type="caution">
    <text evidence="9">The sequence shown here is derived from an EMBL/GenBank/DDBJ whole genome shotgun (WGS) entry which is preliminary data.</text>
</comment>
<evidence type="ECO:0000256" key="4">
    <source>
        <dbReference type="ARBA" id="ARBA00022679"/>
    </source>
</evidence>
<dbReference type="InterPro" id="IPR001610">
    <property type="entry name" value="PAC"/>
</dbReference>
<dbReference type="InterPro" id="IPR036890">
    <property type="entry name" value="HATPase_C_sf"/>
</dbReference>
<keyword evidence="4" id="KW-0808">Transferase</keyword>
<keyword evidence="3" id="KW-0597">Phosphoprotein</keyword>
<feature type="domain" description="PAS" evidence="7">
    <location>
        <begin position="245"/>
        <end position="301"/>
    </location>
</feature>
<name>A0ABU5QA44_9BACT</name>
<dbReference type="SUPFAM" id="SSF55874">
    <property type="entry name" value="ATPase domain of HSP90 chaperone/DNA topoisomerase II/histidine kinase"/>
    <property type="match status" value="1"/>
</dbReference>
<evidence type="ECO:0000313" key="10">
    <source>
        <dbReference type="Proteomes" id="UP001302949"/>
    </source>
</evidence>
<dbReference type="SMART" id="SM00388">
    <property type="entry name" value="HisKA"/>
    <property type="match status" value="1"/>
</dbReference>
<dbReference type="InterPro" id="IPR004358">
    <property type="entry name" value="Sig_transdc_His_kin-like_C"/>
</dbReference>
<dbReference type="PANTHER" id="PTHR43304:SF1">
    <property type="entry name" value="PAC DOMAIN-CONTAINING PROTEIN"/>
    <property type="match status" value="1"/>
</dbReference>
<evidence type="ECO:0000256" key="1">
    <source>
        <dbReference type="ARBA" id="ARBA00000085"/>
    </source>
</evidence>
<feature type="domain" description="PAC" evidence="8">
    <location>
        <begin position="200"/>
        <end position="252"/>
    </location>
</feature>
<feature type="domain" description="PAC" evidence="8">
    <location>
        <begin position="314"/>
        <end position="366"/>
    </location>
</feature>
<evidence type="ECO:0000313" key="9">
    <source>
        <dbReference type="EMBL" id="MEA5139705.1"/>
    </source>
</evidence>
<dbReference type="Pfam" id="PF08447">
    <property type="entry name" value="PAS_3"/>
    <property type="match status" value="1"/>
</dbReference>
<dbReference type="CDD" id="cd00130">
    <property type="entry name" value="PAS"/>
    <property type="match status" value="2"/>
</dbReference>
<dbReference type="InterPro" id="IPR052162">
    <property type="entry name" value="Sensor_kinase/Photoreceptor"/>
</dbReference>
<dbReference type="Proteomes" id="UP001302949">
    <property type="component" value="Unassembled WGS sequence"/>
</dbReference>
<keyword evidence="5 9" id="KW-0418">Kinase</keyword>
<dbReference type="NCBIfam" id="TIGR00229">
    <property type="entry name" value="sensory_box"/>
    <property type="match status" value="2"/>
</dbReference>